<dbReference type="SMART" id="SM00248">
    <property type="entry name" value="ANK"/>
    <property type="match status" value="5"/>
</dbReference>
<dbReference type="PRINTS" id="PR01415">
    <property type="entry name" value="ANKYRIN"/>
</dbReference>
<organism evidence="4">
    <name type="scientific">Albugo laibachii Nc14</name>
    <dbReference type="NCBI Taxonomy" id="890382"/>
    <lineage>
        <taxon>Eukaryota</taxon>
        <taxon>Sar</taxon>
        <taxon>Stramenopiles</taxon>
        <taxon>Oomycota</taxon>
        <taxon>Peronosporomycetes</taxon>
        <taxon>Albuginales</taxon>
        <taxon>Albuginaceae</taxon>
        <taxon>Albugo</taxon>
    </lineage>
</organism>
<dbReference type="PROSITE" id="PS50088">
    <property type="entry name" value="ANK_REPEAT"/>
    <property type="match status" value="4"/>
</dbReference>
<evidence type="ECO:0000256" key="2">
    <source>
        <dbReference type="ARBA" id="ARBA00023043"/>
    </source>
</evidence>
<dbReference type="PANTHER" id="PTHR24173">
    <property type="entry name" value="ANKYRIN REPEAT CONTAINING"/>
    <property type="match status" value="1"/>
</dbReference>
<dbReference type="PANTHER" id="PTHR24173:SF74">
    <property type="entry name" value="ANKYRIN REPEAT DOMAIN-CONTAINING PROTEIN 16"/>
    <property type="match status" value="1"/>
</dbReference>
<keyword evidence="1" id="KW-0677">Repeat</keyword>
<dbReference type="InterPro" id="IPR002110">
    <property type="entry name" value="Ankyrin_rpt"/>
</dbReference>
<keyword evidence="2 3" id="KW-0040">ANK repeat</keyword>
<dbReference type="EMBL" id="FR824050">
    <property type="protein sequence ID" value="CCA14599.1"/>
    <property type="molecule type" value="Genomic_DNA"/>
</dbReference>
<name>F0W0M7_9STRA</name>
<protein>
    <submittedName>
        <fullName evidence="4">26S proteasome nonATPase regulatory subunit putative</fullName>
    </submittedName>
</protein>
<feature type="repeat" description="ANK" evidence="3">
    <location>
        <begin position="63"/>
        <end position="95"/>
    </location>
</feature>
<evidence type="ECO:0000256" key="3">
    <source>
        <dbReference type="PROSITE-ProRule" id="PRU00023"/>
    </source>
</evidence>
<gene>
    <name evidence="4" type="primary">AlNc14C5G667</name>
    <name evidence="4" type="ORF">ALNC14_007420</name>
</gene>
<dbReference type="Gene3D" id="1.25.40.20">
    <property type="entry name" value="Ankyrin repeat-containing domain"/>
    <property type="match status" value="3"/>
</dbReference>
<feature type="repeat" description="ANK" evidence="3">
    <location>
        <begin position="161"/>
        <end position="193"/>
    </location>
</feature>
<evidence type="ECO:0000313" key="4">
    <source>
        <dbReference type="EMBL" id="CCA14599.1"/>
    </source>
</evidence>
<dbReference type="HOGENOM" id="CLU_000134_18_2_1"/>
<reference evidence="4" key="1">
    <citation type="journal article" date="2011" name="PLoS Biol.">
        <title>Gene gain and loss during evolution of obligate parasitism in the white rust pathogen of Arabidopsis thaliana.</title>
        <authorList>
            <person name="Kemen E."/>
            <person name="Gardiner A."/>
            <person name="Schultz-Larsen T."/>
            <person name="Kemen A.C."/>
            <person name="Balmuth A.L."/>
            <person name="Robert-Seilaniantz A."/>
            <person name="Bailey K."/>
            <person name="Holub E."/>
            <person name="Studholme D.J."/>
            <person name="Maclean D."/>
            <person name="Jones J.D."/>
        </authorList>
    </citation>
    <scope>NUCLEOTIDE SEQUENCE</scope>
</reference>
<accession>F0W0M7</accession>
<dbReference type="SUPFAM" id="SSF48403">
    <property type="entry name" value="Ankyrin repeat"/>
    <property type="match status" value="1"/>
</dbReference>
<dbReference type="GO" id="GO:0000502">
    <property type="term" value="C:proteasome complex"/>
    <property type="evidence" value="ECO:0007669"/>
    <property type="project" value="UniProtKB-KW"/>
</dbReference>
<feature type="repeat" description="ANK" evidence="3">
    <location>
        <begin position="127"/>
        <end position="160"/>
    </location>
</feature>
<dbReference type="AlphaFoldDB" id="F0W0M7"/>
<sequence length="215" mass="23129">MQAAVRANDLDQVIKLAQNDQSVATKDEDARTALHWSASSGSLEVLEWLLSQPGTLVNAQDDAGWTPLMIAVSAGHVEIVVTLLNHGADANISNENGQIPLHYHRGRVDIAELLLEYTKDVNTADVYGSTPLMRAVGNYPNSDVLRMLLQHGAALSDCDLQGNTALHLALLEDQQAIAMELIQAGADLTATNGANKSCLDLARATLKEVIRQKNT</sequence>
<evidence type="ECO:0000256" key="1">
    <source>
        <dbReference type="ARBA" id="ARBA00022737"/>
    </source>
</evidence>
<keyword evidence="4" id="KW-0647">Proteasome</keyword>
<reference evidence="4" key="2">
    <citation type="submission" date="2011-02" db="EMBL/GenBank/DDBJ databases">
        <authorList>
            <person name="MacLean D."/>
        </authorList>
    </citation>
    <scope>NUCLEOTIDE SEQUENCE</scope>
</reference>
<feature type="repeat" description="ANK" evidence="3">
    <location>
        <begin position="29"/>
        <end position="62"/>
    </location>
</feature>
<dbReference type="InterPro" id="IPR036770">
    <property type="entry name" value="Ankyrin_rpt-contain_sf"/>
</dbReference>
<dbReference type="Pfam" id="PF12796">
    <property type="entry name" value="Ank_2"/>
    <property type="match status" value="2"/>
</dbReference>
<dbReference type="PROSITE" id="PS50297">
    <property type="entry name" value="ANK_REP_REGION"/>
    <property type="match status" value="2"/>
</dbReference>
<proteinExistence type="predicted"/>